<sequence>MHIFFMLTGLILLAFAINVPCGYLRQSYEKFTFGWYFYVHISIPFLIYLRIKSGFSWKFIPFTIGGAVAGQIVGGMLQRRRQSND</sequence>
<evidence type="ECO:0000313" key="3">
    <source>
        <dbReference type="Proteomes" id="UP001317705"/>
    </source>
</evidence>
<proteinExistence type="predicted"/>
<reference evidence="2 3" key="1">
    <citation type="submission" date="2022-12" db="EMBL/GenBank/DDBJ databases">
        <title>Polyphasic characterization of Geotalea uranireducens NIT-SL11 newly isolated from a complex of sewage sludge and microbially reduced graphene oxide.</title>
        <authorList>
            <person name="Xie L."/>
            <person name="Yoshida N."/>
            <person name="Meng L."/>
        </authorList>
    </citation>
    <scope>NUCLEOTIDE SEQUENCE [LARGE SCALE GENOMIC DNA]</scope>
    <source>
        <strain evidence="2 3">NIT-SL11</strain>
    </source>
</reference>
<keyword evidence="3" id="KW-1185">Reference proteome</keyword>
<evidence type="ECO:0000256" key="1">
    <source>
        <dbReference type="SAM" id="Phobius"/>
    </source>
</evidence>
<gene>
    <name evidence="2" type="ORF">GURASL_06930</name>
</gene>
<feature type="transmembrane region" description="Helical" evidence="1">
    <location>
        <begin position="32"/>
        <end position="51"/>
    </location>
</feature>
<dbReference type="PANTHER" id="PTHR31033">
    <property type="entry name" value="PROTEIN, PUTATIVE-RELATED"/>
    <property type="match status" value="1"/>
</dbReference>
<dbReference type="PANTHER" id="PTHR31033:SF18">
    <property type="entry name" value="OS06G0115800 PROTEIN"/>
    <property type="match status" value="1"/>
</dbReference>
<protein>
    <submittedName>
        <fullName evidence="2">Uncharacterized protein</fullName>
    </submittedName>
</protein>
<keyword evidence="1" id="KW-1133">Transmembrane helix</keyword>
<dbReference type="RefSeq" id="WP_282001799.1">
    <property type="nucleotide sequence ID" value="NZ_AP027151.1"/>
</dbReference>
<evidence type="ECO:0000313" key="2">
    <source>
        <dbReference type="EMBL" id="BDV41770.1"/>
    </source>
</evidence>
<dbReference type="EMBL" id="AP027151">
    <property type="protein sequence ID" value="BDV41770.1"/>
    <property type="molecule type" value="Genomic_DNA"/>
</dbReference>
<keyword evidence="1" id="KW-0472">Membrane</keyword>
<organism evidence="2 3">
    <name type="scientific">Geotalea uraniireducens</name>
    <dbReference type="NCBI Taxonomy" id="351604"/>
    <lineage>
        <taxon>Bacteria</taxon>
        <taxon>Pseudomonadati</taxon>
        <taxon>Thermodesulfobacteriota</taxon>
        <taxon>Desulfuromonadia</taxon>
        <taxon>Geobacterales</taxon>
        <taxon>Geobacteraceae</taxon>
        <taxon>Geotalea</taxon>
    </lineage>
</organism>
<name>A0ABM8EH45_9BACT</name>
<dbReference type="Proteomes" id="UP001317705">
    <property type="component" value="Chromosome"/>
</dbReference>
<accession>A0ABM8EH45</accession>
<keyword evidence="1" id="KW-0812">Transmembrane</keyword>